<organism evidence="1 2">
    <name type="scientific">Mucuna pruriens</name>
    <name type="common">Velvet bean</name>
    <name type="synonym">Dolichos pruriens</name>
    <dbReference type="NCBI Taxonomy" id="157652"/>
    <lineage>
        <taxon>Eukaryota</taxon>
        <taxon>Viridiplantae</taxon>
        <taxon>Streptophyta</taxon>
        <taxon>Embryophyta</taxon>
        <taxon>Tracheophyta</taxon>
        <taxon>Spermatophyta</taxon>
        <taxon>Magnoliopsida</taxon>
        <taxon>eudicotyledons</taxon>
        <taxon>Gunneridae</taxon>
        <taxon>Pentapetalae</taxon>
        <taxon>rosids</taxon>
        <taxon>fabids</taxon>
        <taxon>Fabales</taxon>
        <taxon>Fabaceae</taxon>
        <taxon>Papilionoideae</taxon>
        <taxon>50 kb inversion clade</taxon>
        <taxon>NPAAA clade</taxon>
        <taxon>indigoferoid/millettioid clade</taxon>
        <taxon>Phaseoleae</taxon>
        <taxon>Mucuna</taxon>
    </lineage>
</organism>
<sequence length="205" mass="23262">MHTTGSAFALDLASSLESACAYHLCTESAFRVSSTRVDILTVVDKVGINESASSGRDESSLYWDDFALDTQVISRATSLQIGQSLWIYKAKTMIYNISLLGLISLDNMIYNSKTLKEFATPDIMCQPWCIQYPELEQAQSYELKSELIHLLPKFHGLSREDPHKHLKEFHVACSTTRQHGIPKDYIKMKAFPFSLDRAAKDWLYL</sequence>
<gene>
    <name evidence="1" type="ORF">CR513_07219</name>
</gene>
<comment type="caution">
    <text evidence="1">The sequence shown here is derived from an EMBL/GenBank/DDBJ whole genome shotgun (WGS) entry which is preliminary data.</text>
</comment>
<reference evidence="1" key="1">
    <citation type="submission" date="2018-05" db="EMBL/GenBank/DDBJ databases">
        <title>Draft genome of Mucuna pruriens seed.</title>
        <authorList>
            <person name="Nnadi N.E."/>
            <person name="Vos R."/>
            <person name="Hasami M.H."/>
            <person name="Devisetty U.K."/>
            <person name="Aguiy J.C."/>
        </authorList>
    </citation>
    <scope>NUCLEOTIDE SEQUENCE [LARGE SCALE GENOMIC DNA]</scope>
    <source>
        <strain evidence="1">JCA_2017</strain>
    </source>
</reference>
<proteinExistence type="predicted"/>
<evidence type="ECO:0000313" key="2">
    <source>
        <dbReference type="Proteomes" id="UP000257109"/>
    </source>
</evidence>
<dbReference type="Proteomes" id="UP000257109">
    <property type="component" value="Unassembled WGS sequence"/>
</dbReference>
<accession>A0A371I0F8</accession>
<dbReference type="EMBL" id="QJKJ01001255">
    <property type="protein sequence ID" value="RDY08538.1"/>
    <property type="molecule type" value="Genomic_DNA"/>
</dbReference>
<dbReference type="AlphaFoldDB" id="A0A371I0F8"/>
<dbReference type="OrthoDB" id="1422241at2759"/>
<protein>
    <recommendedName>
        <fullName evidence="3">Reverse transcriptase domain-containing protein</fullName>
    </recommendedName>
</protein>
<feature type="non-terminal residue" evidence="1">
    <location>
        <position position="1"/>
    </location>
</feature>
<evidence type="ECO:0008006" key="3">
    <source>
        <dbReference type="Google" id="ProtNLM"/>
    </source>
</evidence>
<evidence type="ECO:0000313" key="1">
    <source>
        <dbReference type="EMBL" id="RDY08538.1"/>
    </source>
</evidence>
<name>A0A371I0F8_MUCPR</name>
<keyword evidence="2" id="KW-1185">Reference proteome</keyword>